<dbReference type="OrthoDB" id="2449457at2"/>
<evidence type="ECO:0000259" key="1">
    <source>
        <dbReference type="Pfam" id="PF10026"/>
    </source>
</evidence>
<sequence length="279" mass="32241">MSVEDTVSILKNLSELSKNLQGNLEEVHRKLIASPLKDFFPQATPEDIQRELLTRGLFNPDESPAIDEILRDLENEQVWETIRSEYKYLQQEWGGPDVPIFIYPLTKHRPIMEGVEVRKNGVSYNGLLFLFVGAKLESEELKALLAHEYHHICRMSYLNKSPYKTELLDTLIMEGMAEYAVENLYGEQWLSPWTKRYSQENCLDLWTKFFVPALKVKGVDNHFSFLYGNLAEGIPHWSGYCIGYRIVCSYIENQDINDITELFKMSAAEILKGSAFKLS</sequence>
<feature type="domain" description="DUF2268" evidence="1">
    <location>
        <begin position="78"/>
        <end position="272"/>
    </location>
</feature>
<keyword evidence="3" id="KW-1185">Reference proteome</keyword>
<dbReference type="AlphaFoldDB" id="A0A318TUE9"/>
<evidence type="ECO:0000313" key="3">
    <source>
        <dbReference type="Proteomes" id="UP000247416"/>
    </source>
</evidence>
<comment type="caution">
    <text evidence="2">The sequence shown here is derived from an EMBL/GenBank/DDBJ whole genome shotgun (WGS) entry which is preliminary data.</text>
</comment>
<evidence type="ECO:0000313" key="2">
    <source>
        <dbReference type="EMBL" id="PYF06678.1"/>
    </source>
</evidence>
<dbReference type="Pfam" id="PF10026">
    <property type="entry name" value="DUF2268"/>
    <property type="match status" value="1"/>
</dbReference>
<reference evidence="2 3" key="1">
    <citation type="submission" date="2018-06" db="EMBL/GenBank/DDBJ databases">
        <title>Genomic Encyclopedia of Archaeal and Bacterial Type Strains, Phase II (KMG-II): from individual species to whole genera.</title>
        <authorList>
            <person name="Goeker M."/>
        </authorList>
    </citation>
    <scope>NUCLEOTIDE SEQUENCE [LARGE SCALE GENOMIC DNA]</scope>
    <source>
        <strain evidence="2 3">KACC 16626</strain>
    </source>
</reference>
<accession>A0A318TUE9</accession>
<gene>
    <name evidence="2" type="ORF">BJ095_10899</name>
</gene>
<dbReference type="Proteomes" id="UP000247416">
    <property type="component" value="Unassembled WGS sequence"/>
</dbReference>
<organism evidence="2 3">
    <name type="scientific">Ureibacillus chungkukjangi</name>
    <dbReference type="NCBI Taxonomy" id="1202712"/>
    <lineage>
        <taxon>Bacteria</taxon>
        <taxon>Bacillati</taxon>
        <taxon>Bacillota</taxon>
        <taxon>Bacilli</taxon>
        <taxon>Bacillales</taxon>
        <taxon>Caryophanaceae</taxon>
        <taxon>Ureibacillus</taxon>
    </lineage>
</organism>
<dbReference type="RefSeq" id="WP_107934691.1">
    <property type="nucleotide sequence ID" value="NZ_CP085009.1"/>
</dbReference>
<dbReference type="EMBL" id="QJTJ01000008">
    <property type="protein sequence ID" value="PYF06678.1"/>
    <property type="molecule type" value="Genomic_DNA"/>
</dbReference>
<dbReference type="InterPro" id="IPR018728">
    <property type="entry name" value="DUF2268"/>
</dbReference>
<protein>
    <submittedName>
        <fullName evidence="2">Uncharacterized protein YjaZ</fullName>
    </submittedName>
</protein>
<proteinExistence type="predicted"/>
<name>A0A318TUE9_9BACL</name>